<feature type="non-terminal residue" evidence="1">
    <location>
        <position position="88"/>
    </location>
</feature>
<dbReference type="EMBL" id="CAJVQC010041747">
    <property type="protein sequence ID" value="CAG8773652.1"/>
    <property type="molecule type" value="Genomic_DNA"/>
</dbReference>
<sequence length="88" mass="10341">QEYTSRFRNIFEQVESIDEANKSLYFTKRLKPATKTKVNYRLPDNLEDMICLATIYDTVMYSVEEAGYQVSDEFKNHSSRISTSENIE</sequence>
<name>A0ACA9R1Y9_9GLOM</name>
<feature type="non-terminal residue" evidence="1">
    <location>
        <position position="1"/>
    </location>
</feature>
<accession>A0ACA9R1Y9</accession>
<proteinExistence type="predicted"/>
<gene>
    <name evidence="1" type="ORF">RPERSI_LOCUS16711</name>
</gene>
<evidence type="ECO:0000313" key="2">
    <source>
        <dbReference type="Proteomes" id="UP000789920"/>
    </source>
</evidence>
<keyword evidence="2" id="KW-1185">Reference proteome</keyword>
<evidence type="ECO:0000313" key="1">
    <source>
        <dbReference type="EMBL" id="CAG8773652.1"/>
    </source>
</evidence>
<protein>
    <submittedName>
        <fullName evidence="1">24458_t:CDS:1</fullName>
    </submittedName>
</protein>
<organism evidence="1 2">
    <name type="scientific">Racocetra persica</name>
    <dbReference type="NCBI Taxonomy" id="160502"/>
    <lineage>
        <taxon>Eukaryota</taxon>
        <taxon>Fungi</taxon>
        <taxon>Fungi incertae sedis</taxon>
        <taxon>Mucoromycota</taxon>
        <taxon>Glomeromycotina</taxon>
        <taxon>Glomeromycetes</taxon>
        <taxon>Diversisporales</taxon>
        <taxon>Gigasporaceae</taxon>
        <taxon>Racocetra</taxon>
    </lineage>
</organism>
<dbReference type="Proteomes" id="UP000789920">
    <property type="component" value="Unassembled WGS sequence"/>
</dbReference>
<reference evidence="1" key="1">
    <citation type="submission" date="2021-06" db="EMBL/GenBank/DDBJ databases">
        <authorList>
            <person name="Kallberg Y."/>
            <person name="Tangrot J."/>
            <person name="Rosling A."/>
        </authorList>
    </citation>
    <scope>NUCLEOTIDE SEQUENCE</scope>
    <source>
        <strain evidence="1">MA461A</strain>
    </source>
</reference>
<comment type="caution">
    <text evidence="1">The sequence shown here is derived from an EMBL/GenBank/DDBJ whole genome shotgun (WGS) entry which is preliminary data.</text>
</comment>